<dbReference type="AlphaFoldDB" id="A0A5B0RAG8"/>
<dbReference type="Proteomes" id="UP000325313">
    <property type="component" value="Unassembled WGS sequence"/>
</dbReference>
<protein>
    <submittedName>
        <fullName evidence="1">Uncharacterized protein</fullName>
    </submittedName>
</protein>
<evidence type="ECO:0000313" key="1">
    <source>
        <dbReference type="EMBL" id="KAA1122647.1"/>
    </source>
</evidence>
<reference evidence="1 2" key="1">
    <citation type="submission" date="2019-05" db="EMBL/GenBank/DDBJ databases">
        <title>Emergence of the Ug99 lineage of the wheat stem rust pathogen through somatic hybridization.</title>
        <authorList>
            <person name="Li F."/>
            <person name="Upadhyaya N.M."/>
            <person name="Sperschneider J."/>
            <person name="Matny O."/>
            <person name="Nguyen-Phuc H."/>
            <person name="Mago R."/>
            <person name="Raley C."/>
            <person name="Miller M.E."/>
            <person name="Silverstein K.A.T."/>
            <person name="Henningsen E."/>
            <person name="Hirsch C.D."/>
            <person name="Visser B."/>
            <person name="Pretorius Z.A."/>
            <person name="Steffenson B.J."/>
            <person name="Schwessinger B."/>
            <person name="Dodds P.N."/>
            <person name="Figueroa M."/>
        </authorList>
    </citation>
    <scope>NUCLEOTIDE SEQUENCE [LARGE SCALE GENOMIC DNA]</scope>
    <source>
        <strain evidence="1 2">Ug99</strain>
    </source>
</reference>
<sequence>MVSGRVVPTVMRSAKGIKASINYTLSSIDRYGRTCSFDLPSKVNHHAKFKFFANIVPWDAQQCPSLDFHLVNLVGRKHDHLASW</sequence>
<gene>
    <name evidence="1" type="ORF">PGTUg99_004143</name>
</gene>
<dbReference type="EMBL" id="VDEP01000223">
    <property type="protein sequence ID" value="KAA1122647.1"/>
    <property type="molecule type" value="Genomic_DNA"/>
</dbReference>
<accession>A0A5B0RAG8</accession>
<organism evidence="1 2">
    <name type="scientific">Puccinia graminis f. sp. tritici</name>
    <dbReference type="NCBI Taxonomy" id="56615"/>
    <lineage>
        <taxon>Eukaryota</taxon>
        <taxon>Fungi</taxon>
        <taxon>Dikarya</taxon>
        <taxon>Basidiomycota</taxon>
        <taxon>Pucciniomycotina</taxon>
        <taxon>Pucciniomycetes</taxon>
        <taxon>Pucciniales</taxon>
        <taxon>Pucciniaceae</taxon>
        <taxon>Puccinia</taxon>
    </lineage>
</organism>
<proteinExistence type="predicted"/>
<name>A0A5B0RAG8_PUCGR</name>
<comment type="caution">
    <text evidence="1">The sequence shown here is derived from an EMBL/GenBank/DDBJ whole genome shotgun (WGS) entry which is preliminary data.</text>
</comment>
<evidence type="ECO:0000313" key="2">
    <source>
        <dbReference type="Proteomes" id="UP000325313"/>
    </source>
</evidence>